<sequence length="434" mass="47704">MISAPVVIIGGGIVGLTLAQALKQASIPFEIYERDTALETEKGGGWAITIHWALNALEQSLPPNLFKQLENIQVDPEQGVRDTGRFLFLNLATALPKYEIPPSKRMRVNRKLLRQLLAEGIDIKFGKSLVGFDALGDGDTATVHFEDGTTTTGALVVACDGANSRMRHLLFPEASATADLQPLPVKCMGVTIRMTEDQVIPLREIDPLLFQGVHPDSGKYMWYSTVSTPPINGSEHTTEPFYEGQIIMSWRRFSPEDDIPNTDEKRRQMMCRMASNFEQRLKTAVHSIPEGTKVTALNLADWPTRPWPNHNGRVTLAGDAAHAMTMYRGEAFNHGITDAANLAKQLISGWSQSGNGTLQKAVETYEKEVLERTHDAVLLSRQACLDAHDYHNLHADSPLVSKRAKVLAPAKAVVGNDDAILPEGELKSDAPKQG</sequence>
<dbReference type="EMBL" id="JAPDRQ010000072">
    <property type="protein sequence ID" value="KAJ9656821.1"/>
    <property type="molecule type" value="Genomic_DNA"/>
</dbReference>
<protein>
    <submittedName>
        <fullName evidence="1">Uncharacterized protein</fullName>
    </submittedName>
</protein>
<name>A0ACC3A856_9EURO</name>
<accession>A0ACC3A856</accession>
<keyword evidence="2" id="KW-1185">Reference proteome</keyword>
<gene>
    <name evidence="1" type="ORF">H2198_004709</name>
</gene>
<evidence type="ECO:0000313" key="1">
    <source>
        <dbReference type="EMBL" id="KAJ9656821.1"/>
    </source>
</evidence>
<proteinExistence type="predicted"/>
<comment type="caution">
    <text evidence="1">The sequence shown here is derived from an EMBL/GenBank/DDBJ whole genome shotgun (WGS) entry which is preliminary data.</text>
</comment>
<dbReference type="Proteomes" id="UP001172386">
    <property type="component" value="Unassembled WGS sequence"/>
</dbReference>
<evidence type="ECO:0000313" key="2">
    <source>
        <dbReference type="Proteomes" id="UP001172386"/>
    </source>
</evidence>
<reference evidence="1" key="1">
    <citation type="submission" date="2022-10" db="EMBL/GenBank/DDBJ databases">
        <title>Culturing micro-colonial fungi from biological soil crusts in the Mojave desert and describing Neophaeococcomyces mojavensis, and introducing the new genera and species Taxawa tesnikishii.</title>
        <authorList>
            <person name="Kurbessoian T."/>
            <person name="Stajich J.E."/>
        </authorList>
    </citation>
    <scope>NUCLEOTIDE SEQUENCE</scope>
    <source>
        <strain evidence="1">JES_112</strain>
    </source>
</reference>
<organism evidence="1 2">
    <name type="scientific">Neophaeococcomyces mojaviensis</name>
    <dbReference type="NCBI Taxonomy" id="3383035"/>
    <lineage>
        <taxon>Eukaryota</taxon>
        <taxon>Fungi</taxon>
        <taxon>Dikarya</taxon>
        <taxon>Ascomycota</taxon>
        <taxon>Pezizomycotina</taxon>
        <taxon>Eurotiomycetes</taxon>
        <taxon>Chaetothyriomycetidae</taxon>
        <taxon>Chaetothyriales</taxon>
        <taxon>Chaetothyriales incertae sedis</taxon>
        <taxon>Neophaeococcomyces</taxon>
    </lineage>
</organism>